<evidence type="ECO:0000313" key="1">
    <source>
        <dbReference type="EMBL" id="KAF4706160.1"/>
    </source>
</evidence>
<proteinExistence type="predicted"/>
<protein>
    <submittedName>
        <fullName evidence="1">Uncharacterized protein</fullName>
    </submittedName>
</protein>
<dbReference type="Proteomes" id="UP000574390">
    <property type="component" value="Unassembled WGS sequence"/>
</dbReference>
<organism evidence="1 2">
    <name type="scientific">Perkinsus olseni</name>
    <name type="common">Perkinsus atlanticus</name>
    <dbReference type="NCBI Taxonomy" id="32597"/>
    <lineage>
        <taxon>Eukaryota</taxon>
        <taxon>Sar</taxon>
        <taxon>Alveolata</taxon>
        <taxon>Perkinsozoa</taxon>
        <taxon>Perkinsea</taxon>
        <taxon>Perkinsida</taxon>
        <taxon>Perkinsidae</taxon>
        <taxon>Perkinsus</taxon>
    </lineage>
</organism>
<name>A0A7J6QEY9_PEROL</name>
<dbReference type="AlphaFoldDB" id="A0A7J6QEY9"/>
<gene>
    <name evidence="1" type="ORF">FOZ62_004470</name>
</gene>
<reference evidence="1 2" key="1">
    <citation type="submission" date="2020-04" db="EMBL/GenBank/DDBJ databases">
        <title>Perkinsus olseni comparative genomics.</title>
        <authorList>
            <person name="Bogema D.R."/>
        </authorList>
    </citation>
    <scope>NUCLEOTIDE SEQUENCE [LARGE SCALE GENOMIC DNA]</scope>
    <source>
        <strain evidence="1">ATCC PRA-205</strain>
    </source>
</reference>
<accession>A0A7J6QEY9</accession>
<dbReference type="EMBL" id="JABANM010030492">
    <property type="protein sequence ID" value="KAF4706160.1"/>
    <property type="molecule type" value="Genomic_DNA"/>
</dbReference>
<feature type="non-terminal residue" evidence="1">
    <location>
        <position position="113"/>
    </location>
</feature>
<sequence length="113" mass="12748">MGSRQAVDGESNLEILSTVALIKSLTSAKLILRFHNSNLKQMKDWEVREVGIDGKVARLPFETGVEGWREVEQKMQTQTMHKLESFTPSDGIDDTPLPDADSTEELRKAFWEG</sequence>
<evidence type="ECO:0000313" key="2">
    <source>
        <dbReference type="Proteomes" id="UP000574390"/>
    </source>
</evidence>
<comment type="caution">
    <text evidence="1">The sequence shown here is derived from an EMBL/GenBank/DDBJ whole genome shotgun (WGS) entry which is preliminary data.</text>
</comment>